<keyword evidence="2 3" id="KW-0663">Pyridoxal phosphate</keyword>
<dbReference type="Gene3D" id="3.90.1150.10">
    <property type="entry name" value="Aspartate Aminotransferase, domain 1"/>
    <property type="match status" value="1"/>
</dbReference>
<dbReference type="InterPro" id="IPR015421">
    <property type="entry name" value="PyrdxlP-dep_Trfase_major"/>
</dbReference>
<dbReference type="Proteomes" id="UP000176228">
    <property type="component" value="Unassembled WGS sequence"/>
</dbReference>
<evidence type="ECO:0000256" key="3">
    <source>
        <dbReference type="RuleBase" id="RU004508"/>
    </source>
</evidence>
<dbReference type="InterPro" id="IPR015422">
    <property type="entry name" value="PyrdxlP-dep_Trfase_small"/>
</dbReference>
<gene>
    <name evidence="4" type="ORF">A2968_01690</name>
</gene>
<keyword evidence="4" id="KW-0032">Aminotransferase</keyword>
<name>A0A1F6BIG1_9BACT</name>
<dbReference type="PANTHER" id="PTHR30244">
    <property type="entry name" value="TRANSAMINASE"/>
    <property type="match status" value="1"/>
</dbReference>
<evidence type="ECO:0000256" key="2">
    <source>
        <dbReference type="PIRSR" id="PIRSR000390-2"/>
    </source>
</evidence>
<dbReference type="InterPro" id="IPR000653">
    <property type="entry name" value="DegT/StrS_aminotransferase"/>
</dbReference>
<dbReference type="STRING" id="1798391.A2968_01690"/>
<reference evidence="4 5" key="1">
    <citation type="journal article" date="2016" name="Nat. Commun.">
        <title>Thousands of microbial genomes shed light on interconnected biogeochemical processes in an aquifer system.</title>
        <authorList>
            <person name="Anantharaman K."/>
            <person name="Brown C.T."/>
            <person name="Hug L.A."/>
            <person name="Sharon I."/>
            <person name="Castelle C.J."/>
            <person name="Probst A.J."/>
            <person name="Thomas B.C."/>
            <person name="Singh A."/>
            <person name="Wilkins M.J."/>
            <person name="Karaoz U."/>
            <person name="Brodie E.L."/>
            <person name="Williams K.H."/>
            <person name="Hubbard S.S."/>
            <person name="Banfield J.F."/>
        </authorList>
    </citation>
    <scope>NUCLEOTIDE SEQUENCE [LARGE SCALE GENOMIC DNA]</scope>
</reference>
<evidence type="ECO:0000313" key="5">
    <source>
        <dbReference type="Proteomes" id="UP000176228"/>
    </source>
</evidence>
<dbReference type="PANTHER" id="PTHR30244:SF34">
    <property type="entry name" value="DTDP-4-AMINO-4,6-DIDEOXYGALACTOSE TRANSAMINASE"/>
    <property type="match status" value="1"/>
</dbReference>
<dbReference type="GO" id="GO:0000271">
    <property type="term" value="P:polysaccharide biosynthetic process"/>
    <property type="evidence" value="ECO:0007669"/>
    <property type="project" value="TreeGrafter"/>
</dbReference>
<comment type="similarity">
    <text evidence="3">Belongs to the DegT/DnrJ/EryC1 family.</text>
</comment>
<dbReference type="AlphaFoldDB" id="A0A1F6BIG1"/>
<dbReference type="PIRSF" id="PIRSF000390">
    <property type="entry name" value="PLP_StrS"/>
    <property type="match status" value="1"/>
</dbReference>
<dbReference type="GO" id="GO:0008483">
    <property type="term" value="F:transaminase activity"/>
    <property type="evidence" value="ECO:0007669"/>
    <property type="project" value="UniProtKB-KW"/>
</dbReference>
<accession>A0A1F6BIG1</accession>
<evidence type="ECO:0000313" key="4">
    <source>
        <dbReference type="EMBL" id="OGG36690.1"/>
    </source>
</evidence>
<dbReference type="Gene3D" id="3.40.640.10">
    <property type="entry name" value="Type I PLP-dependent aspartate aminotransferase-like (Major domain)"/>
    <property type="match status" value="1"/>
</dbReference>
<dbReference type="SUPFAM" id="SSF53383">
    <property type="entry name" value="PLP-dependent transferases"/>
    <property type="match status" value="1"/>
</dbReference>
<dbReference type="CDD" id="cd00616">
    <property type="entry name" value="AHBA_syn"/>
    <property type="match status" value="1"/>
</dbReference>
<protein>
    <submittedName>
        <fullName evidence="4">Aminotransferase</fullName>
    </submittedName>
</protein>
<feature type="modified residue" description="N6-(pyridoxal phosphate)lysine" evidence="2">
    <location>
        <position position="183"/>
    </location>
</feature>
<organism evidence="4 5">
    <name type="scientific">Candidatus Gottesmanbacteria bacterium RIFCSPLOWO2_01_FULL_42_22</name>
    <dbReference type="NCBI Taxonomy" id="1798391"/>
    <lineage>
        <taxon>Bacteria</taxon>
        <taxon>Candidatus Gottesmaniibacteriota</taxon>
    </lineage>
</organism>
<sequence length="360" mass="40854">MHQIPQIEPWYDRKERQALSEYLKSGGWLTEFEKTKQLEKKIAAFSGSKYCLMTVNGTISLVLALLSLDLKPGDEVLVPNLTMIATPNSAVLLGLKPVLVDIEADTLCLDLKAAEKAVSSKTRGMLYVPFNGRSGRMEEVVDFCRKHRIYLIEDAAQALGSRYQGKHLGTFGAIGSFSFSVPKIITMGQGGCLITDNIRLYRKMKYIKDFGRIKGGIDIHPVLGWNFKFTDLQAVIGLCQMEKLEWRVSRKKEIYDRLRRGLASLPQVLMLSTDLSDTVPWFMDIYVSDPDKLALFLLSKNIATRRIYPAVSSQKIYKEKQGKYPVSEKFAKKGLWLPSSARLSNKEIDYIVKQIRNYYS</sequence>
<comment type="caution">
    <text evidence="4">The sequence shown here is derived from an EMBL/GenBank/DDBJ whole genome shotgun (WGS) entry which is preliminary data.</text>
</comment>
<dbReference type="Pfam" id="PF01041">
    <property type="entry name" value="DegT_DnrJ_EryC1"/>
    <property type="match status" value="1"/>
</dbReference>
<keyword evidence="4" id="KW-0808">Transferase</keyword>
<dbReference type="EMBL" id="MFJU01000013">
    <property type="protein sequence ID" value="OGG36690.1"/>
    <property type="molecule type" value="Genomic_DNA"/>
</dbReference>
<evidence type="ECO:0000256" key="1">
    <source>
        <dbReference type="PIRSR" id="PIRSR000390-1"/>
    </source>
</evidence>
<dbReference type="InterPro" id="IPR015424">
    <property type="entry name" value="PyrdxlP-dep_Trfase"/>
</dbReference>
<feature type="active site" description="Proton acceptor" evidence="1">
    <location>
        <position position="183"/>
    </location>
</feature>
<dbReference type="GO" id="GO:0030170">
    <property type="term" value="F:pyridoxal phosphate binding"/>
    <property type="evidence" value="ECO:0007669"/>
    <property type="project" value="TreeGrafter"/>
</dbReference>
<proteinExistence type="inferred from homology"/>